<feature type="domain" description="DUF11" evidence="1">
    <location>
        <begin position="264"/>
        <end position="381"/>
    </location>
</feature>
<evidence type="ECO:0000313" key="2">
    <source>
        <dbReference type="EMBL" id="MBD8497570.1"/>
    </source>
</evidence>
<comment type="caution">
    <text evidence="2">The sequence shown here is derived from an EMBL/GenBank/DDBJ whole genome shotgun (WGS) entry which is preliminary data.</text>
</comment>
<dbReference type="Gene3D" id="2.60.40.740">
    <property type="match status" value="1"/>
</dbReference>
<dbReference type="NCBIfam" id="TIGR01451">
    <property type="entry name" value="B_ant_repeat"/>
    <property type="match status" value="4"/>
</dbReference>
<dbReference type="InterPro" id="IPR001434">
    <property type="entry name" value="OmcB-like_DUF11"/>
</dbReference>
<dbReference type="InterPro" id="IPR047589">
    <property type="entry name" value="DUF11_rpt"/>
</dbReference>
<evidence type="ECO:0000259" key="1">
    <source>
        <dbReference type="Pfam" id="PF01345"/>
    </source>
</evidence>
<protein>
    <submittedName>
        <fullName evidence="2">DUF11 domain-containing protein</fullName>
    </submittedName>
</protein>
<dbReference type="EMBL" id="JACYTN010000002">
    <property type="protein sequence ID" value="MBD8497570.1"/>
    <property type="molecule type" value="Genomic_DNA"/>
</dbReference>
<dbReference type="Proteomes" id="UP000634529">
    <property type="component" value="Unassembled WGS sequence"/>
</dbReference>
<sequence length="666" mass="72414">MAVPVYDSAVSLVKLVDVSDAISGEIVQFTIILTNNSSRTIRQAVLTNVLTEYSRFVPGSVVIQGVKQLQTTPYAILLADINPGEEVVIQYSVLITYVPEREITSTEANLSYQVNGEQELIRSNIIYVELFPSAVQLSKQAEVSVVMVGSQFTYQIDAVHNGPLSGELLIFDKLPAEVEFIPGSLFVNGERRLSESPETGVLWKPFTIGQVVRVQFDVRVIARPSSGKLLNEVGALFTIDLPSGRKAVSTYSAQAEQIIVSEPLIVRKSASAPVIQVGSEVAYSIVITNILAHTLYNLLVVDLLPSGLQWVPGSVTINGLPDMNRYDVTAGIPIGTIEAGNTITIAFKAKLTQYAANRILVNQASVRYTAEQIQGSVSSNSVAIIAEPGPPIPPPPPIDPNRNKKVSVYLNPRSIPPIVFVGDVISLEYVIENISNDDLFNLLLKFNMNANAAFVIDSLTVNGMSLDENPFAGFIIQQLKNGEKITVRFQIRILPLSDGSNLVIGGSISYDYRWVDGVITSGQVAITPASIPLYDPSLTVVKSTSSKVVTVGDTINYAMVIQSTGNMNLSLKVVDQLPSNLQLVSDTLTVDGVWQKDCLLADGIHISNVEPNQIVHIQYKARVTQYREGIISNTAYVISTAVVGTISREFPYYSNTVEVVLLEDEE</sequence>
<gene>
    <name evidence="2" type="ORF">IFO66_04555</name>
</gene>
<organism evidence="2 3">
    <name type="scientific">Paenibacillus arenosi</name>
    <dbReference type="NCBI Taxonomy" id="2774142"/>
    <lineage>
        <taxon>Bacteria</taxon>
        <taxon>Bacillati</taxon>
        <taxon>Bacillota</taxon>
        <taxon>Bacilli</taxon>
        <taxon>Bacillales</taxon>
        <taxon>Paenibacillaceae</taxon>
        <taxon>Paenibacillus</taxon>
    </lineage>
</organism>
<dbReference type="Pfam" id="PF01345">
    <property type="entry name" value="DUF11"/>
    <property type="match status" value="2"/>
</dbReference>
<evidence type="ECO:0000313" key="3">
    <source>
        <dbReference type="Proteomes" id="UP000634529"/>
    </source>
</evidence>
<accession>A0ABR9AWJ5</accession>
<proteinExistence type="predicted"/>
<dbReference type="PANTHER" id="PTHR34819">
    <property type="entry name" value="LARGE CYSTEINE-RICH PERIPLASMIC PROTEIN OMCB"/>
    <property type="match status" value="1"/>
</dbReference>
<reference evidence="2 3" key="1">
    <citation type="submission" date="2020-09" db="EMBL/GenBank/DDBJ databases">
        <title>Paenibacillus sp. CAU 1523 isolated from sand of Haeundae Beach.</title>
        <authorList>
            <person name="Kim W."/>
        </authorList>
    </citation>
    <scope>NUCLEOTIDE SEQUENCE [LARGE SCALE GENOMIC DNA]</scope>
    <source>
        <strain evidence="2 3">CAU 1523</strain>
    </source>
</reference>
<feature type="domain" description="DUF11" evidence="1">
    <location>
        <begin position="538"/>
        <end position="639"/>
    </location>
</feature>
<dbReference type="PANTHER" id="PTHR34819:SF3">
    <property type="entry name" value="CELL SURFACE PROTEIN"/>
    <property type="match status" value="1"/>
</dbReference>
<keyword evidence="3" id="KW-1185">Reference proteome</keyword>
<dbReference type="InterPro" id="IPR051172">
    <property type="entry name" value="Chlamydia_OmcB"/>
</dbReference>
<name>A0ABR9AWJ5_9BACL</name>